<keyword evidence="1 5" id="KW-0597">Phosphoprotein</keyword>
<evidence type="ECO:0000256" key="2">
    <source>
        <dbReference type="ARBA" id="ARBA00023015"/>
    </source>
</evidence>
<keyword evidence="2" id="KW-0805">Transcription regulation</keyword>
<dbReference type="EMBL" id="FOME01000002">
    <property type="protein sequence ID" value="SFC96142.1"/>
    <property type="molecule type" value="Genomic_DNA"/>
</dbReference>
<feature type="domain" description="HTH luxR-type" evidence="6">
    <location>
        <begin position="145"/>
        <end position="208"/>
    </location>
</feature>
<dbReference type="GO" id="GO:0000160">
    <property type="term" value="P:phosphorelay signal transduction system"/>
    <property type="evidence" value="ECO:0007669"/>
    <property type="project" value="InterPro"/>
</dbReference>
<dbReference type="AlphaFoldDB" id="A0A1H6CQS6"/>
<evidence type="ECO:0000313" key="9">
    <source>
        <dbReference type="EMBL" id="SFC96142.1"/>
    </source>
</evidence>
<dbReference type="SUPFAM" id="SSF52172">
    <property type="entry name" value="CheY-like"/>
    <property type="match status" value="1"/>
</dbReference>
<feature type="domain" description="Response regulatory" evidence="7">
    <location>
        <begin position="2"/>
        <end position="119"/>
    </location>
</feature>
<evidence type="ECO:0000259" key="7">
    <source>
        <dbReference type="PROSITE" id="PS50110"/>
    </source>
</evidence>
<dbReference type="Pfam" id="PF00196">
    <property type="entry name" value="GerE"/>
    <property type="match status" value="1"/>
</dbReference>
<dbReference type="Proteomes" id="UP000236729">
    <property type="component" value="Unassembled WGS sequence"/>
</dbReference>
<feature type="modified residue" description="4-aspartylphosphate" evidence="5">
    <location>
        <position position="52"/>
    </location>
</feature>
<dbReference type="EMBL" id="FNVB01000005">
    <property type="protein sequence ID" value="SEG75342.1"/>
    <property type="molecule type" value="Genomic_DNA"/>
</dbReference>
<evidence type="ECO:0000256" key="1">
    <source>
        <dbReference type="ARBA" id="ARBA00022553"/>
    </source>
</evidence>
<sequence>MRVAIAEDGALFREGLVLLLQAAGHEVVGCFEDGEALVAAVATDPVDVAILDIRMPPGPTGGLVAAERVRALHPQVGLLLLSHYAETHYLMRVLEIGADRIGYRLKERVAGVKVLGDTLDRIAAGEIVIEPVLARRLVQGGAAQSDSAISKLSERETDVLRLMAEGRANNAIAQELYISAKAVEKNIAAIFTKLGLPGDATVHHRRVLAVLAYLQAQRIDGSMR</sequence>
<dbReference type="InterPro" id="IPR058245">
    <property type="entry name" value="NreC/VraR/RcsB-like_REC"/>
</dbReference>
<evidence type="ECO:0000256" key="4">
    <source>
        <dbReference type="ARBA" id="ARBA00023163"/>
    </source>
</evidence>
<dbReference type="GO" id="GO:0006355">
    <property type="term" value="P:regulation of DNA-templated transcription"/>
    <property type="evidence" value="ECO:0007669"/>
    <property type="project" value="InterPro"/>
</dbReference>
<evidence type="ECO:0000259" key="6">
    <source>
        <dbReference type="PROSITE" id="PS50043"/>
    </source>
</evidence>
<dbReference type="CDD" id="cd17535">
    <property type="entry name" value="REC_NarL-like"/>
    <property type="match status" value="1"/>
</dbReference>
<evidence type="ECO:0000313" key="10">
    <source>
        <dbReference type="Proteomes" id="UP000199690"/>
    </source>
</evidence>
<dbReference type="PANTHER" id="PTHR43214:SF24">
    <property type="entry name" value="TRANSCRIPTIONAL REGULATORY PROTEIN NARL-RELATED"/>
    <property type="match status" value="1"/>
</dbReference>
<evidence type="ECO:0000313" key="8">
    <source>
        <dbReference type="EMBL" id="SEG75342.1"/>
    </source>
</evidence>
<dbReference type="Proteomes" id="UP000199690">
    <property type="component" value="Unassembled WGS sequence"/>
</dbReference>
<dbReference type="CDD" id="cd06170">
    <property type="entry name" value="LuxR_C_like"/>
    <property type="match status" value="1"/>
</dbReference>
<dbReference type="PROSITE" id="PS50110">
    <property type="entry name" value="RESPONSE_REGULATORY"/>
    <property type="match status" value="1"/>
</dbReference>
<keyword evidence="10" id="KW-1185">Reference proteome</keyword>
<dbReference type="SMR" id="A0A1H6CQS6"/>
<reference evidence="8" key="1">
    <citation type="submission" date="2016-10" db="EMBL/GenBank/DDBJ databases">
        <authorList>
            <person name="de Groot N.N."/>
        </authorList>
    </citation>
    <scope>NUCLEOTIDE SEQUENCE [LARGE SCALE GENOMIC DNA]</scope>
    <source>
        <strain evidence="8">ATCC 20501</strain>
    </source>
</reference>
<evidence type="ECO:0000256" key="5">
    <source>
        <dbReference type="PROSITE-ProRule" id="PRU00169"/>
    </source>
</evidence>
<evidence type="ECO:0000256" key="3">
    <source>
        <dbReference type="ARBA" id="ARBA00023125"/>
    </source>
</evidence>
<accession>A0A1I1NFW0</accession>
<organism evidence="8 11">
    <name type="scientific">Saccharopolyspora kobensis</name>
    <dbReference type="NCBI Taxonomy" id="146035"/>
    <lineage>
        <taxon>Bacteria</taxon>
        <taxon>Bacillati</taxon>
        <taxon>Actinomycetota</taxon>
        <taxon>Actinomycetes</taxon>
        <taxon>Pseudonocardiales</taxon>
        <taxon>Pseudonocardiaceae</taxon>
        <taxon>Saccharopolyspora</taxon>
    </lineage>
</organism>
<dbReference type="InterPro" id="IPR039420">
    <property type="entry name" value="WalR-like"/>
</dbReference>
<dbReference type="InterPro" id="IPR000792">
    <property type="entry name" value="Tscrpt_reg_LuxR_C"/>
</dbReference>
<dbReference type="PRINTS" id="PR00038">
    <property type="entry name" value="HTHLUXR"/>
</dbReference>
<dbReference type="PANTHER" id="PTHR43214">
    <property type="entry name" value="TWO-COMPONENT RESPONSE REGULATOR"/>
    <property type="match status" value="1"/>
</dbReference>
<protein>
    <submittedName>
        <fullName evidence="8">Two component transcriptional regulator, LuxR family</fullName>
    </submittedName>
</protein>
<dbReference type="SMART" id="SM00421">
    <property type="entry name" value="HTH_LUXR"/>
    <property type="match status" value="1"/>
</dbReference>
<dbReference type="InterPro" id="IPR016032">
    <property type="entry name" value="Sig_transdc_resp-reg_C-effctor"/>
</dbReference>
<dbReference type="Gene3D" id="3.40.50.2300">
    <property type="match status" value="1"/>
</dbReference>
<proteinExistence type="predicted"/>
<evidence type="ECO:0000313" key="11">
    <source>
        <dbReference type="Proteomes" id="UP000236729"/>
    </source>
</evidence>
<dbReference type="SMART" id="SM00448">
    <property type="entry name" value="REC"/>
    <property type="match status" value="1"/>
</dbReference>
<dbReference type="InterPro" id="IPR001789">
    <property type="entry name" value="Sig_transdc_resp-reg_receiver"/>
</dbReference>
<dbReference type="PROSITE" id="PS50043">
    <property type="entry name" value="HTH_LUXR_2"/>
    <property type="match status" value="1"/>
</dbReference>
<dbReference type="Pfam" id="PF00072">
    <property type="entry name" value="Response_reg"/>
    <property type="match status" value="1"/>
</dbReference>
<name>A0A1H6CQS6_9PSEU</name>
<dbReference type="GO" id="GO:0003677">
    <property type="term" value="F:DNA binding"/>
    <property type="evidence" value="ECO:0007669"/>
    <property type="project" value="UniProtKB-KW"/>
</dbReference>
<reference evidence="10 11" key="2">
    <citation type="submission" date="2016-10" db="EMBL/GenBank/DDBJ databases">
        <authorList>
            <person name="Varghese N."/>
            <person name="Submissions S."/>
        </authorList>
    </citation>
    <scope>NUCLEOTIDE SEQUENCE [LARGE SCALE GENOMIC DNA]</scope>
    <source>
        <strain evidence="11">ATCC 20501</strain>
        <strain evidence="9 10">CGMCC 4.3529</strain>
    </source>
</reference>
<accession>A0A1H6CQS6</accession>
<keyword evidence="4" id="KW-0804">Transcription</keyword>
<keyword evidence="3" id="KW-0238">DNA-binding</keyword>
<gene>
    <name evidence="8" type="ORF">SAMN02982929_03438</name>
    <name evidence="9" type="ORF">SAMN05216506_10231</name>
</gene>
<dbReference type="SUPFAM" id="SSF46894">
    <property type="entry name" value="C-terminal effector domain of the bipartite response regulators"/>
    <property type="match status" value="1"/>
</dbReference>
<dbReference type="InterPro" id="IPR011006">
    <property type="entry name" value="CheY-like_superfamily"/>
</dbReference>
<dbReference type="RefSeq" id="WP_093348733.1">
    <property type="nucleotide sequence ID" value="NZ_FNVB01000005.1"/>
</dbReference>